<dbReference type="Gene3D" id="3.30.70.120">
    <property type="match status" value="1"/>
</dbReference>
<proteinExistence type="inferred from homology"/>
<reference evidence="2 3" key="1">
    <citation type="submission" date="2019-11" db="EMBL/GenBank/DDBJ databases">
        <title>Comparative genomics of hydrocarbon-degrading Desulfosarcina strains.</title>
        <authorList>
            <person name="Watanabe M."/>
            <person name="Kojima H."/>
            <person name="Fukui M."/>
        </authorList>
    </citation>
    <scope>NUCLEOTIDE SEQUENCE [LARGE SCALE GENOMIC DNA]</scope>
    <source>
        <strain evidence="2 3">PL12</strain>
    </source>
</reference>
<evidence type="ECO:0000313" key="2">
    <source>
        <dbReference type="EMBL" id="BBO72482.1"/>
    </source>
</evidence>
<dbReference type="EMBL" id="AP021874">
    <property type="protein sequence ID" value="BBO72482.1"/>
    <property type="molecule type" value="Genomic_DNA"/>
</dbReference>
<accession>A0A5K7YRP0</accession>
<dbReference type="SUPFAM" id="SSF54913">
    <property type="entry name" value="GlnB-like"/>
    <property type="match status" value="1"/>
</dbReference>
<keyword evidence="3" id="KW-1185">Reference proteome</keyword>
<dbReference type="PANTHER" id="PTHR35983:SF1">
    <property type="entry name" value="UPF0166 PROTEIN TM_0021"/>
    <property type="match status" value="1"/>
</dbReference>
<organism evidence="2 3">
    <name type="scientific">Desulfosarcina alkanivorans</name>
    <dbReference type="NCBI Taxonomy" id="571177"/>
    <lineage>
        <taxon>Bacteria</taxon>
        <taxon>Pseudomonadati</taxon>
        <taxon>Thermodesulfobacteriota</taxon>
        <taxon>Desulfobacteria</taxon>
        <taxon>Desulfobacterales</taxon>
        <taxon>Desulfosarcinaceae</taxon>
        <taxon>Desulfosarcina</taxon>
    </lineage>
</organism>
<dbReference type="RefSeq" id="WP_155320172.1">
    <property type="nucleotide sequence ID" value="NZ_AP021874.1"/>
</dbReference>
<name>A0A5K7YRP0_9BACT</name>
<dbReference type="OrthoDB" id="9795599at2"/>
<evidence type="ECO:0000256" key="1">
    <source>
        <dbReference type="ARBA" id="ARBA00010554"/>
    </source>
</evidence>
<dbReference type="Pfam" id="PF02641">
    <property type="entry name" value="DUF190"/>
    <property type="match status" value="1"/>
</dbReference>
<dbReference type="InterPro" id="IPR015867">
    <property type="entry name" value="N-reg_PII/ATP_PRibTrfase_C"/>
</dbReference>
<dbReference type="KEGG" id="dalk:DSCA_64120"/>
<dbReference type="InterPro" id="IPR003793">
    <property type="entry name" value="UPF0166"/>
</dbReference>
<protein>
    <submittedName>
        <fullName evidence="2">Uncharacterized protein</fullName>
    </submittedName>
</protein>
<comment type="similarity">
    <text evidence="1">Belongs to the UPF0166 family.</text>
</comment>
<dbReference type="InterPro" id="IPR011322">
    <property type="entry name" value="N-reg_PII-like_a/b"/>
</dbReference>
<gene>
    <name evidence="2" type="ORF">DSCA_64120</name>
</gene>
<evidence type="ECO:0000313" key="3">
    <source>
        <dbReference type="Proteomes" id="UP000427906"/>
    </source>
</evidence>
<sequence length="116" mass="12911">MTVFKEAGQLLRIFIGETNKYGRKPLYEWIVEQARSQGMAGATVFRGIRGFGANSLIHTTKILRLSEDLPVVVEIVDTKENIESFINTIDHAITEGLVTVEKARVRMYRAGGKAGD</sequence>
<dbReference type="Proteomes" id="UP000427906">
    <property type="component" value="Chromosome"/>
</dbReference>
<dbReference type="AlphaFoldDB" id="A0A5K7YRP0"/>
<dbReference type="PANTHER" id="PTHR35983">
    <property type="entry name" value="UPF0166 PROTEIN TM_0021"/>
    <property type="match status" value="1"/>
</dbReference>